<evidence type="ECO:0000313" key="2">
    <source>
        <dbReference type="EMBL" id="RAK64596.1"/>
    </source>
</evidence>
<dbReference type="SUPFAM" id="SSF49464">
    <property type="entry name" value="Carboxypeptidase regulatory domain-like"/>
    <property type="match status" value="1"/>
</dbReference>
<dbReference type="AlphaFoldDB" id="A0A328BFG5"/>
<evidence type="ECO:0000256" key="1">
    <source>
        <dbReference type="SAM" id="MobiDB-lite"/>
    </source>
</evidence>
<gene>
    <name evidence="2" type="ORF">DLM85_18070</name>
</gene>
<sequence length="154" mass="16831">MAAGRPNLAAPSLPRSAPAQPARPTRLPDTTAYRLRGRLLDAYTQEPLPAAALWLKHLALGTQSDEQGYFAFDLTADQLANSPTDTLQVKAPAFRLQAVPVAFLQQPADSLLRVVVQRDSAVTQPRPLPALPRREVRRLGKTPSRPVPRRTSAQ</sequence>
<feature type="compositionally biased region" description="Low complexity" evidence="1">
    <location>
        <begin position="8"/>
        <end position="24"/>
    </location>
</feature>
<keyword evidence="3" id="KW-1185">Reference proteome</keyword>
<feature type="region of interest" description="Disordered" evidence="1">
    <location>
        <begin position="124"/>
        <end position="154"/>
    </location>
</feature>
<protein>
    <recommendedName>
        <fullName evidence="4">Carboxypeptidase-like regulatory domain-containing protein</fullName>
    </recommendedName>
</protein>
<evidence type="ECO:0008006" key="4">
    <source>
        <dbReference type="Google" id="ProtNLM"/>
    </source>
</evidence>
<dbReference type="EMBL" id="QHKM01000006">
    <property type="protein sequence ID" value="RAK64596.1"/>
    <property type="molecule type" value="Genomic_DNA"/>
</dbReference>
<evidence type="ECO:0000313" key="3">
    <source>
        <dbReference type="Proteomes" id="UP000248553"/>
    </source>
</evidence>
<organism evidence="2 3">
    <name type="scientific">Hymenobacter edaphi</name>
    <dbReference type="NCBI Taxonomy" id="2211146"/>
    <lineage>
        <taxon>Bacteria</taxon>
        <taxon>Pseudomonadati</taxon>
        <taxon>Bacteroidota</taxon>
        <taxon>Cytophagia</taxon>
        <taxon>Cytophagales</taxon>
        <taxon>Hymenobacteraceae</taxon>
        <taxon>Hymenobacter</taxon>
    </lineage>
</organism>
<proteinExistence type="predicted"/>
<accession>A0A328BFG5</accession>
<feature type="region of interest" description="Disordered" evidence="1">
    <location>
        <begin position="1"/>
        <end position="29"/>
    </location>
</feature>
<comment type="caution">
    <text evidence="2">The sequence shown here is derived from an EMBL/GenBank/DDBJ whole genome shotgun (WGS) entry which is preliminary data.</text>
</comment>
<dbReference type="InterPro" id="IPR008969">
    <property type="entry name" value="CarboxyPept-like_regulatory"/>
</dbReference>
<dbReference type="Proteomes" id="UP000248553">
    <property type="component" value="Unassembled WGS sequence"/>
</dbReference>
<reference evidence="3" key="1">
    <citation type="submission" date="2018-05" db="EMBL/GenBank/DDBJ databases">
        <authorList>
            <person name="Nie L."/>
        </authorList>
    </citation>
    <scope>NUCLEOTIDE SEQUENCE [LARGE SCALE GENOMIC DNA]</scope>
    <source>
        <strain evidence="3">NL</strain>
    </source>
</reference>
<name>A0A328BFG5_9BACT</name>